<keyword evidence="2" id="KW-0547">Nucleotide-binding</keyword>
<dbReference type="SUPFAM" id="SSF48340">
    <property type="entry name" value="Interferon-induced guanylate-binding protein 1 (GBP1), C-terminal domain"/>
    <property type="match status" value="1"/>
</dbReference>
<keyword evidence="1" id="KW-0399">Innate immunity</keyword>
<evidence type="ECO:0000256" key="5">
    <source>
        <dbReference type="ARBA" id="ARBA00023134"/>
    </source>
</evidence>
<evidence type="ECO:0000256" key="7">
    <source>
        <dbReference type="SAM" id="Coils"/>
    </source>
</evidence>
<dbReference type="SUPFAM" id="SSF52540">
    <property type="entry name" value="P-loop containing nucleoside triphosphate hydrolases"/>
    <property type="match status" value="1"/>
</dbReference>
<dbReference type="InterPro" id="IPR030386">
    <property type="entry name" value="G_GB1_RHD3_dom"/>
</dbReference>
<keyword evidence="3" id="KW-0378">Hydrolase</keyword>
<dbReference type="GO" id="GO:0031347">
    <property type="term" value="P:regulation of defense response"/>
    <property type="evidence" value="ECO:0007669"/>
    <property type="project" value="UniProtKB-ARBA"/>
</dbReference>
<protein>
    <recommendedName>
        <fullName evidence="8">GB1/RHD3-type G domain-containing protein</fullName>
    </recommendedName>
</protein>
<evidence type="ECO:0000259" key="8">
    <source>
        <dbReference type="PROSITE" id="PS51715"/>
    </source>
</evidence>
<evidence type="ECO:0000256" key="4">
    <source>
        <dbReference type="ARBA" id="ARBA00022859"/>
    </source>
</evidence>
<dbReference type="InterPro" id="IPR003191">
    <property type="entry name" value="Guanylate-bd/ATL_C"/>
</dbReference>
<keyword evidence="5" id="KW-0342">GTP-binding</keyword>
<dbReference type="PROSITE" id="PS51715">
    <property type="entry name" value="G_GB1_RHD3"/>
    <property type="match status" value="1"/>
</dbReference>
<gene>
    <name evidence="9" type="ORF">U0070_007873</name>
</gene>
<organism evidence="9 10">
    <name type="scientific">Myodes glareolus</name>
    <name type="common">Bank vole</name>
    <name type="synonym">Clethrionomys glareolus</name>
    <dbReference type="NCBI Taxonomy" id="447135"/>
    <lineage>
        <taxon>Eukaryota</taxon>
        <taxon>Metazoa</taxon>
        <taxon>Chordata</taxon>
        <taxon>Craniata</taxon>
        <taxon>Vertebrata</taxon>
        <taxon>Euteleostomi</taxon>
        <taxon>Mammalia</taxon>
        <taxon>Eutheria</taxon>
        <taxon>Euarchontoglires</taxon>
        <taxon>Glires</taxon>
        <taxon>Rodentia</taxon>
        <taxon>Myomorpha</taxon>
        <taxon>Muroidea</taxon>
        <taxon>Cricetidae</taxon>
        <taxon>Arvicolinae</taxon>
        <taxon>Myodes</taxon>
    </lineage>
</organism>
<dbReference type="InterPro" id="IPR037684">
    <property type="entry name" value="GBP_C"/>
</dbReference>
<reference evidence="9 10" key="1">
    <citation type="journal article" date="2023" name="bioRxiv">
        <title>Conserved and derived expression patterns and positive selection on dental genes reveal complex evolutionary context of ever-growing rodent molars.</title>
        <authorList>
            <person name="Calamari Z.T."/>
            <person name="Song A."/>
            <person name="Cohen E."/>
            <person name="Akter M."/>
            <person name="Roy R.D."/>
            <person name="Hallikas O."/>
            <person name="Christensen M.M."/>
            <person name="Li P."/>
            <person name="Marangoni P."/>
            <person name="Jernvall J."/>
            <person name="Klein O.D."/>
        </authorList>
    </citation>
    <scope>NUCLEOTIDE SEQUENCE [LARGE SCALE GENOMIC DNA]</scope>
    <source>
        <strain evidence="9">V071</strain>
    </source>
</reference>
<evidence type="ECO:0000313" key="9">
    <source>
        <dbReference type="EMBL" id="KAK7816456.1"/>
    </source>
</evidence>
<dbReference type="FunFam" id="1.20.1000.10:FF:000001">
    <property type="entry name" value="Guanylate binding protein 1"/>
    <property type="match status" value="1"/>
</dbReference>
<keyword evidence="7" id="KW-0175">Coiled coil</keyword>
<dbReference type="FunFam" id="3.40.50.300:FF:000422">
    <property type="entry name" value="Guanylate-binding protein 1"/>
    <property type="match status" value="1"/>
</dbReference>
<dbReference type="CDD" id="cd01851">
    <property type="entry name" value="GBP"/>
    <property type="match status" value="1"/>
</dbReference>
<evidence type="ECO:0000256" key="3">
    <source>
        <dbReference type="ARBA" id="ARBA00022801"/>
    </source>
</evidence>
<evidence type="ECO:0000256" key="1">
    <source>
        <dbReference type="ARBA" id="ARBA00022588"/>
    </source>
</evidence>
<dbReference type="Proteomes" id="UP001488838">
    <property type="component" value="Unassembled WGS sequence"/>
</dbReference>
<keyword evidence="4" id="KW-0391">Immunity</keyword>
<dbReference type="GO" id="GO:0071346">
    <property type="term" value="P:cellular response to type II interferon"/>
    <property type="evidence" value="ECO:0007669"/>
    <property type="project" value="UniProtKB-ARBA"/>
</dbReference>
<comment type="similarity">
    <text evidence="6">Belongs to the TRAFAC class dynamin-like GTPase superfamily. GB1/RHD3 GTPase family.</text>
</comment>
<dbReference type="GO" id="GO:0005525">
    <property type="term" value="F:GTP binding"/>
    <property type="evidence" value="ECO:0007669"/>
    <property type="project" value="UniProtKB-KW"/>
</dbReference>
<keyword evidence="10" id="KW-1185">Reference proteome</keyword>
<evidence type="ECO:0000256" key="6">
    <source>
        <dbReference type="PROSITE-ProRule" id="PRU01052"/>
    </source>
</evidence>
<proteinExistence type="inferred from homology"/>
<comment type="caution">
    <text evidence="9">The sequence shown here is derived from an EMBL/GenBank/DDBJ whole genome shotgun (WGS) entry which is preliminary data.</text>
</comment>
<accession>A0AAW0IQS4</accession>
<dbReference type="GO" id="GO:0003924">
    <property type="term" value="F:GTPase activity"/>
    <property type="evidence" value="ECO:0007669"/>
    <property type="project" value="InterPro"/>
</dbReference>
<name>A0AAW0IQS4_MYOGA</name>
<dbReference type="InterPro" id="IPR027417">
    <property type="entry name" value="P-loop_NTPase"/>
</dbReference>
<dbReference type="EMBL" id="JBBHLL010000102">
    <property type="protein sequence ID" value="KAK7816456.1"/>
    <property type="molecule type" value="Genomic_DNA"/>
</dbReference>
<dbReference type="PANTHER" id="PTHR10751">
    <property type="entry name" value="GUANYLATE BINDING PROTEIN"/>
    <property type="match status" value="1"/>
</dbReference>
<evidence type="ECO:0000256" key="2">
    <source>
        <dbReference type="ARBA" id="ARBA00022741"/>
    </source>
</evidence>
<dbReference type="Gene3D" id="1.20.1000.10">
    <property type="entry name" value="Guanylate-binding protein, C-terminal domain"/>
    <property type="match status" value="1"/>
</dbReference>
<dbReference type="InterPro" id="IPR036543">
    <property type="entry name" value="Guanylate-bd_C_sf"/>
</dbReference>
<evidence type="ECO:0000313" key="10">
    <source>
        <dbReference type="Proteomes" id="UP001488838"/>
    </source>
</evidence>
<feature type="coiled-coil region" evidence="7">
    <location>
        <begin position="481"/>
        <end position="595"/>
    </location>
</feature>
<sequence length="622" mass="70421">MASGPKMMAPICLVENHKEQLSVNQKALKILDKILQPVVVVAIVGLYRTGKSYLMNRLAGQNHGFPLGSTVQSETKGIWMWCVPHPTKPKHTLVLLDTEGLGDVEKRDPKNDSWIFALVVLLSSTFVYNSMGTINHQALEQLHYVTELTELIRAKSSPNPDGIKNSTEFVSFFPDFVWTVRDFTLELKLDGESITEDEYLENALKLIPGDNPRIQASNLPRECIRHFFPKRKCFVFDRPTNDKALLRKIETISEDQLDPKFQEQTRAFVSYIFTEAKIKTLREGIRVTGNRLGTLVTTYVDAINSGAVPCLDDAVTTLAQRENSAAVQKAADHYSEQMAQRLRLPTDTLQELLDVHTACEKEAIAVFMEHSFKDENQQFQKKLLESIVLKRADFLLKNEEASEKYCQEELNCLAKALTESISAGAFSAAGGHRLYMDTREKIEQDYWQVPRKGVKANEVFQSFLQSQATIESSILKADTALTAGEKAVAEERAQKEAAEKEQELLRQKQKEQQQLMEAQERSHKENLEQLRTKLVQEREQLIKDQKKMLEKQLQAQKALLAEGFKKKSEEMNAEINNLKSKIETIKKENTSFLEQTLNAFATVLCAPIVLAVEVVKGIAALF</sequence>
<dbReference type="Gene3D" id="3.40.50.300">
    <property type="entry name" value="P-loop containing nucleotide triphosphate hydrolases"/>
    <property type="match status" value="1"/>
</dbReference>
<dbReference type="CDD" id="cd16269">
    <property type="entry name" value="GBP_C"/>
    <property type="match status" value="1"/>
</dbReference>
<dbReference type="Pfam" id="PF02263">
    <property type="entry name" value="GBP"/>
    <property type="match status" value="1"/>
</dbReference>
<feature type="domain" description="GB1/RHD3-type G" evidence="8">
    <location>
        <begin position="35"/>
        <end position="277"/>
    </location>
</feature>
<dbReference type="Pfam" id="PF02841">
    <property type="entry name" value="GBP_C"/>
    <property type="match status" value="1"/>
</dbReference>
<dbReference type="InterPro" id="IPR015894">
    <property type="entry name" value="Guanylate-bd_N"/>
</dbReference>
<dbReference type="AlphaFoldDB" id="A0AAW0IQS4"/>